<keyword evidence="3" id="KW-0808">Transferase</keyword>
<evidence type="ECO:0000256" key="1">
    <source>
        <dbReference type="SAM" id="MobiDB-lite"/>
    </source>
</evidence>
<reference evidence="3 4" key="1">
    <citation type="submission" date="2024-02" db="EMBL/GenBank/DDBJ databases">
        <authorList>
            <person name="Chen Y."/>
            <person name="Shah S."/>
            <person name="Dougan E. K."/>
            <person name="Thang M."/>
            <person name="Chan C."/>
        </authorList>
    </citation>
    <scope>NUCLEOTIDE SEQUENCE [LARGE SCALE GENOMIC DNA]</scope>
</reference>
<dbReference type="Proteomes" id="UP001642464">
    <property type="component" value="Unassembled WGS sequence"/>
</dbReference>
<evidence type="ECO:0000259" key="2">
    <source>
        <dbReference type="Pfam" id="PF12237"/>
    </source>
</evidence>
<sequence length="371" mass="42189">MAPCSNHPHRRLEPVDTGGPSSAKDGEAFPWRLNTVPAVPTWTKANIPRDVWYDGARVAALLDIRQMIGAETEHQERLTHILMDHDLHPARANGSDYLIPGADSPLWRTLNVTESTRQSISQRISQIPADVFSHRISWCGENEISVGRHKISVRPRDVRILEERWILHPADQRKPLEIARLLALYSIFDNPLSNRRNGVHLGLDPVIRQSCDFELFASPLNACVPNGRFSSKWPHVEWRFGSIGSYPSVLEHLQADSVVCVNPPFTEAYLADVMARLHELKLRFRLRIAVPILEAPWRRSLRGFDRPVPTLLKTYYDATAEMPADVLHPTLLWEDPRCPARPGTSDERDRDLRVEGQVCRSGRDSTTWLPC</sequence>
<accession>A0ABP0QHT6</accession>
<proteinExistence type="predicted"/>
<feature type="domain" description="PCIF1 WW" evidence="2">
    <location>
        <begin position="210"/>
        <end position="280"/>
    </location>
</feature>
<comment type="caution">
    <text evidence="3">The sequence shown here is derived from an EMBL/GenBank/DDBJ whole genome shotgun (WGS) entry which is preliminary data.</text>
</comment>
<dbReference type="InterPro" id="IPR022035">
    <property type="entry name" value="PCIF1_WW"/>
</dbReference>
<feature type="region of interest" description="Disordered" evidence="1">
    <location>
        <begin position="1"/>
        <end position="28"/>
    </location>
</feature>
<keyword evidence="4" id="KW-1185">Reference proteome</keyword>
<organism evidence="3 4">
    <name type="scientific">Durusdinium trenchii</name>
    <dbReference type="NCBI Taxonomy" id="1381693"/>
    <lineage>
        <taxon>Eukaryota</taxon>
        <taxon>Sar</taxon>
        <taxon>Alveolata</taxon>
        <taxon>Dinophyceae</taxon>
        <taxon>Suessiales</taxon>
        <taxon>Symbiodiniaceae</taxon>
        <taxon>Durusdinium</taxon>
    </lineage>
</organism>
<evidence type="ECO:0000313" key="4">
    <source>
        <dbReference type="Proteomes" id="UP001642464"/>
    </source>
</evidence>
<protein>
    <submittedName>
        <fullName evidence="3">5-methyltetrahydrofolate--homocysteine methyltransferase (Vitamin-B12 dependent methionine synthase)</fullName>
    </submittedName>
</protein>
<name>A0ABP0QHT6_9DINO</name>
<dbReference type="Pfam" id="PF12237">
    <property type="entry name" value="PCIF1_WW"/>
    <property type="match status" value="1"/>
</dbReference>
<evidence type="ECO:0000313" key="3">
    <source>
        <dbReference type="EMBL" id="CAK9087794.1"/>
    </source>
</evidence>
<dbReference type="GO" id="GO:0032259">
    <property type="term" value="P:methylation"/>
    <property type="evidence" value="ECO:0007669"/>
    <property type="project" value="UniProtKB-KW"/>
</dbReference>
<dbReference type="GO" id="GO:0008168">
    <property type="term" value="F:methyltransferase activity"/>
    <property type="evidence" value="ECO:0007669"/>
    <property type="project" value="UniProtKB-KW"/>
</dbReference>
<dbReference type="EMBL" id="CAXAMM010039618">
    <property type="protein sequence ID" value="CAK9087794.1"/>
    <property type="molecule type" value="Genomic_DNA"/>
</dbReference>
<gene>
    <name evidence="3" type="ORF">SCF082_LOCUS41499</name>
</gene>
<keyword evidence="3" id="KW-0489">Methyltransferase</keyword>